<dbReference type="GeneID" id="34559767"/>
<evidence type="ECO:0000256" key="2">
    <source>
        <dbReference type="SAM" id="MobiDB-lite"/>
    </source>
</evidence>
<feature type="region of interest" description="Disordered" evidence="2">
    <location>
        <begin position="129"/>
        <end position="149"/>
    </location>
</feature>
<dbReference type="Proteomes" id="UP000176998">
    <property type="component" value="Unassembled WGS sequence"/>
</dbReference>
<evidence type="ECO:0000256" key="1">
    <source>
        <dbReference type="SAM" id="Coils"/>
    </source>
</evidence>
<keyword evidence="1" id="KW-0175">Coiled coil</keyword>
<proteinExistence type="predicted"/>
<feature type="compositionally biased region" description="Polar residues" evidence="2">
    <location>
        <begin position="137"/>
        <end position="146"/>
    </location>
</feature>
<evidence type="ECO:0000313" key="3">
    <source>
        <dbReference type="EMBL" id="OHE98104.1"/>
    </source>
</evidence>
<evidence type="ECO:0000313" key="4">
    <source>
        <dbReference type="Proteomes" id="UP000176998"/>
    </source>
</evidence>
<dbReference type="AlphaFoldDB" id="A0A1G4B9L2"/>
<organism evidence="3 4">
    <name type="scientific">Colletotrichum orchidophilum</name>
    <dbReference type="NCBI Taxonomy" id="1209926"/>
    <lineage>
        <taxon>Eukaryota</taxon>
        <taxon>Fungi</taxon>
        <taxon>Dikarya</taxon>
        <taxon>Ascomycota</taxon>
        <taxon>Pezizomycotina</taxon>
        <taxon>Sordariomycetes</taxon>
        <taxon>Hypocreomycetidae</taxon>
        <taxon>Glomerellales</taxon>
        <taxon>Glomerellaceae</taxon>
        <taxon>Colletotrichum</taxon>
    </lineage>
</organism>
<feature type="region of interest" description="Disordered" evidence="2">
    <location>
        <begin position="335"/>
        <end position="383"/>
    </location>
</feature>
<feature type="compositionally biased region" description="Pro residues" evidence="2">
    <location>
        <begin position="365"/>
        <end position="374"/>
    </location>
</feature>
<accession>A0A1G4B9L2</accession>
<dbReference type="EMBL" id="MJBS01000050">
    <property type="protein sequence ID" value="OHE98104.1"/>
    <property type="molecule type" value="Genomic_DNA"/>
</dbReference>
<feature type="region of interest" description="Disordered" evidence="2">
    <location>
        <begin position="425"/>
        <end position="476"/>
    </location>
</feature>
<reference evidence="3 4" key="1">
    <citation type="submission" date="2016-09" db="EMBL/GenBank/DDBJ databases">
        <authorList>
            <person name="Capua I."/>
            <person name="De Benedictis P."/>
            <person name="Joannis T."/>
            <person name="Lombin L.H."/>
            <person name="Cattoli G."/>
        </authorList>
    </citation>
    <scope>NUCLEOTIDE SEQUENCE [LARGE SCALE GENOMIC DNA]</scope>
    <source>
        <strain evidence="3 4">IMI 309357</strain>
    </source>
</reference>
<comment type="caution">
    <text evidence="3">The sequence shown here is derived from an EMBL/GenBank/DDBJ whole genome shotgun (WGS) entry which is preliminary data.</text>
</comment>
<dbReference type="RefSeq" id="XP_022475255.1">
    <property type="nucleotide sequence ID" value="XM_022618257.1"/>
</dbReference>
<name>A0A1G4B9L2_9PEZI</name>
<keyword evidence="4" id="KW-1185">Reference proteome</keyword>
<feature type="coiled-coil region" evidence="1">
    <location>
        <begin position="516"/>
        <end position="543"/>
    </location>
</feature>
<sequence>MLIDKHIVRHGVVPKLSHVKIRELYDDLGCTGDAHEKYTFHKIEDAVKRRAGKFRKKPYTPHEEIVVVDEDDGGPKDSIWKYPKWMQAWLKPDWIGDDTPPAPPAAKSATLASAKSAKSITAVVASDVATSSAPVTGQNKNTSPSLPLSFLQRCDEPTPLRSNQTWTPTARAEAILGREARLPPQQGFPSANFGPDVNIDMDIDMEDAPDTSTFIQPRVGPVRLPSPPLETDALPSSNPFLTQLSDDTGVRAAAADRDRDTLLQLNPFTTRISNRADGRALVQGRDALSQVNPLSIRLPDNTGAKVIFQDRDTVPFSNPFSSLLPENNTAKATVRDWNHQQKQPKAGDIPARLTNQTRNSTNPNRDPPPSPPHTPSKSASKLDRDATHLENVYKPALETEATRLTALRTIRSRPAVPFLPPSALVSELPSSSSPPTALATTRATAFQSTRPRPRPAALLPSAPASGSLSTSPLRPSSSFAKLKLRSAAVLRIQEEVFDARIASSLSGTPVVSRESRERARINLAQALTDLAEVEAEVDSILTEGRRHYWGSDLGMVIPRISDGILSLYLRRSVCPPFV</sequence>
<protein>
    <submittedName>
        <fullName evidence="3">Uncharacterized protein</fullName>
    </submittedName>
</protein>
<gene>
    <name evidence="3" type="ORF">CORC01_06618</name>
</gene>